<dbReference type="GO" id="GO:0000289">
    <property type="term" value="P:nuclear-transcribed mRNA poly(A) tail shortening"/>
    <property type="evidence" value="ECO:0007669"/>
    <property type="project" value="TreeGrafter"/>
</dbReference>
<dbReference type="InterPro" id="IPR012337">
    <property type="entry name" value="RNaseH-like_sf"/>
</dbReference>
<evidence type="ECO:0000256" key="8">
    <source>
        <dbReference type="ARBA" id="ARBA00022839"/>
    </source>
</evidence>
<feature type="repeat" description="WD" evidence="9">
    <location>
        <begin position="295"/>
        <end position="326"/>
    </location>
</feature>
<sequence>MAEWSQQAHFYADHAMPGVLGGVSSLYFDPFSELLWTGSASGQVTSHTNTPPGFARYSSYAAHGTPARRSPVHTILSDEKSILSASAVSVRAAQRNGLGRWTVSIGDHAPQLELAGMCASPRSTSSDVIVGGATPQAASGTLTEQDVLLTIHVNSGRVMRRVPSEAAITHLVKSGRYVCAGTAQGNIQLRDPRSLAVEHQLTAHHGGLIDVQAEGHLVYSIGWTLRQGHRVPEPMIKAHDLRSMRAQVPIPMTAPGGPARLAIHPKRTSLLAVATPQAQFQIVDTHHPGQMQFYLLPSASYLSAMAFSSSAEALAFGESDGSVRLWTNDTKASQAALPVRFNAYPTQPVRGADYAAPPPRIDWQPDTPLSCVGMPHYRTRLLSALSADDYWSHGTPLLTRPAALDPGVLDSLQTMQSIGYAPLPKHLRGQRNQLVSTDDLTERFEPSGKLKRTALASLRGARGDRRVHLARFHSEQPGEDAADDAWEAECGGMPGYYRLLSIQESRFGVEDFDFAYYNKTRFSGLEADHARPNATYVNAYLQALQYTRALRAFAKRHTLMPCPDEECLLCEAGFLFRMLEEAHGTHCQATNLLRVFRHRPKAHALGLLDEAPDAAAPQPPYSQLAQRLNHFVLGELSQEALRTGASMPLPTEALALCANPCAYTLQTHSTCGVCGHRSSRQHLAHVLPLLYPPPGAPPARDVAQLLPASFARDAVVRGKCRHCHAPHAPHATYRTVPSTDALPAVLSMNAGVHTAAQLAQWAQDRDAPFVAPYLAVHVSHGRVHAEGLAAPGDAAASAAVYTLRSLVVQVQGAHDAPHLCTFVRGADDAEPDAWTLFNDFLVRPVRADEVLHFGEAWKIPALLTWERVDGAARAHAEHLARAAQLLHADTRLLTADENLAVHRDTAHIRHEPLGAEELPEPGTLVAIDAEFVALAEEDAELCSDGTRSVLRPRCLALARVSVVRGQGPKEGVPFIDDHIVATEPVVDYLTQYSGIQPGDLDVQTSTATLVPHKVAYKKLRMLVDRGCRFIGHGLAKDFRIINLYVPPEQVIDTVSLFHSPAHARKLSLRFLSWFLLKRDIQSGLVLRSHDTHAHDELHEGHDSIEDAEAALQLFRCYESFVRDDRLEDVLEDLYEVGARVQWRPPERTASPTKEPTPRPTPARDGAPSL</sequence>
<evidence type="ECO:0000256" key="10">
    <source>
        <dbReference type="SAM" id="MobiDB-lite"/>
    </source>
</evidence>
<dbReference type="EMBL" id="CP119934">
    <property type="protein sequence ID" value="WFD01686.1"/>
    <property type="molecule type" value="Genomic_DNA"/>
</dbReference>
<evidence type="ECO:0000256" key="4">
    <source>
        <dbReference type="ARBA" id="ARBA00022664"/>
    </source>
</evidence>
<protein>
    <submittedName>
        <fullName evidence="12">Poly(A)-specific ribonuclease</fullName>
        <ecNumber evidence="12">3.1.13.4</ecNumber>
    </submittedName>
</protein>
<keyword evidence="13" id="KW-1185">Reference proteome</keyword>
<name>A0AAF0IV66_9BASI</name>
<dbReference type="CDD" id="cd06143">
    <property type="entry name" value="PAN2_exo"/>
    <property type="match status" value="1"/>
</dbReference>
<dbReference type="PANTHER" id="PTHR15728">
    <property type="entry name" value="DEADENYLATION COMPLEX CATALYTIC SUBUNIT PAN2"/>
    <property type="match status" value="1"/>
</dbReference>
<dbReference type="Gene3D" id="3.30.420.10">
    <property type="entry name" value="Ribonuclease H-like superfamily/Ribonuclease H"/>
    <property type="match status" value="1"/>
</dbReference>
<dbReference type="Gene3D" id="3.90.70.10">
    <property type="entry name" value="Cysteine proteinases"/>
    <property type="match status" value="1"/>
</dbReference>
<dbReference type="SUPFAM" id="SSF53098">
    <property type="entry name" value="Ribonuclease H-like"/>
    <property type="match status" value="1"/>
</dbReference>
<organism evidence="12 13">
    <name type="scientific">Malassezia obtusa</name>
    <dbReference type="NCBI Taxonomy" id="76774"/>
    <lineage>
        <taxon>Eukaryota</taxon>
        <taxon>Fungi</taxon>
        <taxon>Dikarya</taxon>
        <taxon>Basidiomycota</taxon>
        <taxon>Ustilaginomycotina</taxon>
        <taxon>Malasseziomycetes</taxon>
        <taxon>Malasseziales</taxon>
        <taxon>Malasseziaceae</taxon>
        <taxon>Malassezia</taxon>
    </lineage>
</organism>
<dbReference type="AlphaFoldDB" id="A0AAF0IV66"/>
<dbReference type="GO" id="GO:0000932">
    <property type="term" value="C:P-body"/>
    <property type="evidence" value="ECO:0007669"/>
    <property type="project" value="TreeGrafter"/>
</dbReference>
<evidence type="ECO:0000256" key="3">
    <source>
        <dbReference type="ARBA" id="ARBA00022574"/>
    </source>
</evidence>
<evidence type="ECO:0000256" key="6">
    <source>
        <dbReference type="ARBA" id="ARBA00022723"/>
    </source>
</evidence>
<dbReference type="PANTHER" id="PTHR15728:SF0">
    <property type="entry name" value="PAN2-PAN3 DEADENYLATION COMPLEX CATALYTIC SUBUNIT PAN2"/>
    <property type="match status" value="1"/>
</dbReference>
<keyword evidence="2" id="KW-0963">Cytoplasm</keyword>
<evidence type="ECO:0000256" key="1">
    <source>
        <dbReference type="ARBA" id="ARBA00004496"/>
    </source>
</evidence>
<keyword evidence="6" id="KW-0479">Metal-binding</keyword>
<evidence type="ECO:0000256" key="5">
    <source>
        <dbReference type="ARBA" id="ARBA00022722"/>
    </source>
</evidence>
<dbReference type="Pfam" id="PF20770">
    <property type="entry name" value="PAN2_N"/>
    <property type="match status" value="1"/>
</dbReference>
<dbReference type="InterPro" id="IPR036322">
    <property type="entry name" value="WD40_repeat_dom_sf"/>
</dbReference>
<keyword evidence="5" id="KW-0540">Nuclease</keyword>
<proteinExistence type="predicted"/>
<dbReference type="Gene3D" id="2.130.10.10">
    <property type="entry name" value="YVTN repeat-like/Quinoprotein amine dehydrogenase"/>
    <property type="match status" value="1"/>
</dbReference>
<evidence type="ECO:0000256" key="7">
    <source>
        <dbReference type="ARBA" id="ARBA00022801"/>
    </source>
</evidence>
<keyword evidence="3 9" id="KW-0853">WD repeat</keyword>
<dbReference type="EC" id="3.1.13.4" evidence="12"/>
<dbReference type="GO" id="GO:0031251">
    <property type="term" value="C:PAN complex"/>
    <property type="evidence" value="ECO:0007669"/>
    <property type="project" value="TreeGrafter"/>
</dbReference>
<evidence type="ECO:0000313" key="12">
    <source>
        <dbReference type="EMBL" id="WFD01686.1"/>
    </source>
</evidence>
<dbReference type="InterPro" id="IPR036397">
    <property type="entry name" value="RNaseH_sf"/>
</dbReference>
<dbReference type="InterPro" id="IPR028881">
    <property type="entry name" value="PAN2_UCH_dom"/>
</dbReference>
<dbReference type="InterPro" id="IPR015943">
    <property type="entry name" value="WD40/YVTN_repeat-like_dom_sf"/>
</dbReference>
<dbReference type="InterPro" id="IPR038765">
    <property type="entry name" value="Papain-like_cys_pep_sf"/>
</dbReference>
<dbReference type="SMART" id="SM00479">
    <property type="entry name" value="EXOIII"/>
    <property type="match status" value="1"/>
</dbReference>
<dbReference type="Pfam" id="PF00929">
    <property type="entry name" value="RNase_T"/>
    <property type="match status" value="1"/>
</dbReference>
<dbReference type="GO" id="GO:0046872">
    <property type="term" value="F:metal ion binding"/>
    <property type="evidence" value="ECO:0007669"/>
    <property type="project" value="UniProtKB-KW"/>
</dbReference>
<dbReference type="InterPro" id="IPR013520">
    <property type="entry name" value="Ribonucl_H"/>
</dbReference>
<evidence type="ECO:0000256" key="9">
    <source>
        <dbReference type="PROSITE-ProRule" id="PRU00221"/>
    </source>
</evidence>
<dbReference type="Pfam" id="PF13423">
    <property type="entry name" value="UCH_1"/>
    <property type="match status" value="1"/>
</dbReference>
<dbReference type="InterPro" id="IPR048841">
    <property type="entry name" value="PAN2_N"/>
</dbReference>
<evidence type="ECO:0000256" key="2">
    <source>
        <dbReference type="ARBA" id="ARBA00022490"/>
    </source>
</evidence>
<comment type="subcellular location">
    <subcellularLocation>
        <location evidence="1">Cytoplasm</location>
    </subcellularLocation>
</comment>
<dbReference type="PROSITE" id="PS50235">
    <property type="entry name" value="USP_3"/>
    <property type="match status" value="1"/>
</dbReference>
<keyword evidence="7 12" id="KW-0378">Hydrolase</keyword>
<dbReference type="FunFam" id="3.30.420.10:FF:000028">
    <property type="entry name" value="PAN2-PAN3 deadenylation complex catalytic subunit PAN2"/>
    <property type="match status" value="1"/>
</dbReference>
<evidence type="ECO:0000313" key="13">
    <source>
        <dbReference type="Proteomes" id="UP001214603"/>
    </source>
</evidence>
<keyword evidence="4" id="KW-0507">mRNA processing</keyword>
<dbReference type="GO" id="GO:0006397">
    <property type="term" value="P:mRNA processing"/>
    <property type="evidence" value="ECO:0007669"/>
    <property type="project" value="UniProtKB-KW"/>
</dbReference>
<dbReference type="PROSITE" id="PS50082">
    <property type="entry name" value="WD_REPEATS_2"/>
    <property type="match status" value="1"/>
</dbReference>
<dbReference type="SUPFAM" id="SSF54001">
    <property type="entry name" value="Cysteine proteinases"/>
    <property type="match status" value="1"/>
</dbReference>
<accession>A0AAF0IV66</accession>
<dbReference type="InterPro" id="IPR050785">
    <property type="entry name" value="PAN2-PAN3_catalytic_subunit"/>
</dbReference>
<gene>
    <name evidence="12" type="primary">PAN2</name>
    <name evidence="12" type="ORF">MOBT1_000362</name>
</gene>
<dbReference type="SUPFAM" id="SSF50978">
    <property type="entry name" value="WD40 repeat-like"/>
    <property type="match status" value="1"/>
</dbReference>
<dbReference type="InterPro" id="IPR028889">
    <property type="entry name" value="USP"/>
</dbReference>
<feature type="region of interest" description="Disordered" evidence="10">
    <location>
        <begin position="1141"/>
        <end position="1169"/>
    </location>
</feature>
<dbReference type="GO" id="GO:0004535">
    <property type="term" value="F:poly(A)-specific ribonuclease activity"/>
    <property type="evidence" value="ECO:0007669"/>
    <property type="project" value="UniProtKB-EC"/>
</dbReference>
<evidence type="ECO:0000259" key="11">
    <source>
        <dbReference type="PROSITE" id="PS50235"/>
    </source>
</evidence>
<dbReference type="GO" id="GO:0003676">
    <property type="term" value="F:nucleic acid binding"/>
    <property type="evidence" value="ECO:0007669"/>
    <property type="project" value="InterPro"/>
</dbReference>
<keyword evidence="8" id="KW-0269">Exonuclease</keyword>
<dbReference type="Proteomes" id="UP001214603">
    <property type="component" value="Chromosome 1"/>
</dbReference>
<dbReference type="InterPro" id="IPR001680">
    <property type="entry name" value="WD40_rpt"/>
</dbReference>
<reference evidence="12" key="1">
    <citation type="submission" date="2023-03" db="EMBL/GenBank/DDBJ databases">
        <title>Mating type loci evolution in Malassezia.</title>
        <authorList>
            <person name="Coelho M.A."/>
        </authorList>
    </citation>
    <scope>NUCLEOTIDE SEQUENCE</scope>
    <source>
        <strain evidence="12">CBS 7876</strain>
    </source>
</reference>
<feature type="domain" description="USP" evidence="11">
    <location>
        <begin position="523"/>
        <end position="868"/>
    </location>
</feature>